<dbReference type="PANTHER" id="PTHR11748">
    <property type="entry name" value="D-LACTATE DEHYDROGENASE"/>
    <property type="match status" value="1"/>
</dbReference>
<dbReference type="InterPro" id="IPR036318">
    <property type="entry name" value="FAD-bd_PCMH-like_sf"/>
</dbReference>
<dbReference type="InterPro" id="IPR016166">
    <property type="entry name" value="FAD-bd_PCMH"/>
</dbReference>
<organism evidence="3 4">
    <name type="scientific">Candidatus Lokiarchaeum ossiferum</name>
    <dbReference type="NCBI Taxonomy" id="2951803"/>
    <lineage>
        <taxon>Archaea</taxon>
        <taxon>Promethearchaeati</taxon>
        <taxon>Promethearchaeota</taxon>
        <taxon>Promethearchaeia</taxon>
        <taxon>Promethearchaeales</taxon>
        <taxon>Promethearchaeaceae</taxon>
        <taxon>Candidatus Lokiarchaeum</taxon>
    </lineage>
</organism>
<accession>A0ABY6HN13</accession>
<dbReference type="PANTHER" id="PTHR11748:SF111">
    <property type="entry name" value="D-LACTATE DEHYDROGENASE, MITOCHONDRIAL-RELATED"/>
    <property type="match status" value="1"/>
</dbReference>
<dbReference type="InterPro" id="IPR006094">
    <property type="entry name" value="Oxid_FAD_bind_N"/>
</dbReference>
<keyword evidence="4" id="KW-1185">Reference proteome</keyword>
<protein>
    <recommendedName>
        <fullName evidence="2">FAD-binding PCMH-type domain-containing protein</fullName>
    </recommendedName>
</protein>
<evidence type="ECO:0000313" key="3">
    <source>
        <dbReference type="EMBL" id="UYP44903.1"/>
    </source>
</evidence>
<feature type="domain" description="FAD-binding PCMH-type" evidence="2">
    <location>
        <begin position="57"/>
        <end position="235"/>
    </location>
</feature>
<reference evidence="3" key="1">
    <citation type="submission" date="2022-09" db="EMBL/GenBank/DDBJ databases">
        <title>Actin cytoskeleton and complex cell architecture in an #Asgard archaeon.</title>
        <authorList>
            <person name="Ponce Toledo R.I."/>
            <person name="Schleper C."/>
            <person name="Rodrigues Oliveira T."/>
            <person name="Wollweber F."/>
            <person name="Xu J."/>
            <person name="Rittmann S."/>
            <person name="Klingl A."/>
            <person name="Pilhofer M."/>
        </authorList>
    </citation>
    <scope>NUCLEOTIDE SEQUENCE</scope>
    <source>
        <strain evidence="3">B-35</strain>
    </source>
</reference>
<dbReference type="Pfam" id="PF01565">
    <property type="entry name" value="FAD_binding_4"/>
    <property type="match status" value="1"/>
</dbReference>
<evidence type="ECO:0000256" key="1">
    <source>
        <dbReference type="ARBA" id="ARBA00008000"/>
    </source>
</evidence>
<proteinExistence type="inferred from homology"/>
<dbReference type="Gene3D" id="3.30.465.10">
    <property type="match status" value="1"/>
</dbReference>
<sequence>MIKDNQLDTLVGELVTAGFENIASMRLSDKKKWMQSGWAMVVNNPIMASTVHDCSLLHFTPRLLLRPVNLDQLKLIVLSCVKKKIPISFASGKTGLSGGFTSPFVVVDMESLHTIPKPYFMNMNEKFIEVDQNVLVAELIRRVQQDTHTKFIFPAQPSSSFKLPVMIGGLIATNASGVIAGKLGPIKEWIISIEILTPQGEQKTILAQDPDIGKYIGGEGRFGIILNAKIRIAPNESTNDARLLFGDDLETAFTGLQSVQDEKIFPLSSEFILSESTLPGKFGALFKDRPVKWAILLRGNKNELEQFESYVAKHTKLQSVHLSNEEYQAYLEERTALATQTRSQNSDDSFILYPGFEDVLMQPQFAFKIFNEVNEILTRNDFPQVMVGYGHINFRQGLGILMHLRVPVSINQLIEDRQTMFHRIAKTVAEMNVNFIEKYDIIPKAEHAIGMIFPWRNRNDIANILNQINKKEMFPSPHVKIFQEVCERLQIPLDRPFTTKNSINSLTEYYYCYLMGKLDIIYGE</sequence>
<dbReference type="EMBL" id="CP104013">
    <property type="protein sequence ID" value="UYP44903.1"/>
    <property type="molecule type" value="Genomic_DNA"/>
</dbReference>
<evidence type="ECO:0000313" key="4">
    <source>
        <dbReference type="Proteomes" id="UP001208689"/>
    </source>
</evidence>
<gene>
    <name evidence="3" type="ORF">NEF87_001188</name>
</gene>
<name>A0ABY6HN13_9ARCH</name>
<dbReference type="SUPFAM" id="SSF56176">
    <property type="entry name" value="FAD-binding/transporter-associated domain-like"/>
    <property type="match status" value="1"/>
</dbReference>
<dbReference type="PROSITE" id="PS51387">
    <property type="entry name" value="FAD_PCMH"/>
    <property type="match status" value="1"/>
</dbReference>
<comment type="similarity">
    <text evidence="1">Belongs to the FAD-binding oxidoreductase/transferase type 4 family.</text>
</comment>
<dbReference type="Proteomes" id="UP001208689">
    <property type="component" value="Chromosome"/>
</dbReference>
<dbReference type="InterPro" id="IPR016169">
    <property type="entry name" value="FAD-bd_PCMH_sub2"/>
</dbReference>
<evidence type="ECO:0000259" key="2">
    <source>
        <dbReference type="PROSITE" id="PS51387"/>
    </source>
</evidence>